<sequence>MPVGSSDASRSEQQSQRSVRGRRFRKATVQHTVMLSPSRTGQHMLKKGFVDRSVREPSARNHAKRERMRKRRGV</sequence>
<name>J9GKG0_9ZZZZ</name>
<feature type="region of interest" description="Disordered" evidence="1">
    <location>
        <begin position="1"/>
        <end position="27"/>
    </location>
</feature>
<dbReference type="AlphaFoldDB" id="J9GKG0"/>
<comment type="caution">
    <text evidence="2">The sequence shown here is derived from an EMBL/GenBank/DDBJ whole genome shotgun (WGS) entry which is preliminary data.</text>
</comment>
<feature type="region of interest" description="Disordered" evidence="1">
    <location>
        <begin position="39"/>
        <end position="74"/>
    </location>
</feature>
<gene>
    <name evidence="2" type="ORF">EVA_09322</name>
</gene>
<organism evidence="2">
    <name type="scientific">gut metagenome</name>
    <dbReference type="NCBI Taxonomy" id="749906"/>
    <lineage>
        <taxon>unclassified sequences</taxon>
        <taxon>metagenomes</taxon>
        <taxon>organismal metagenomes</taxon>
    </lineage>
</organism>
<feature type="compositionally biased region" description="Basic and acidic residues" evidence="1">
    <location>
        <begin position="48"/>
        <end position="59"/>
    </location>
</feature>
<feature type="compositionally biased region" description="Low complexity" evidence="1">
    <location>
        <begin position="1"/>
        <end position="18"/>
    </location>
</feature>
<dbReference type="EMBL" id="AMCI01002489">
    <property type="protein sequence ID" value="EJX02573.1"/>
    <property type="molecule type" value="Genomic_DNA"/>
</dbReference>
<evidence type="ECO:0000313" key="2">
    <source>
        <dbReference type="EMBL" id="EJX02573.1"/>
    </source>
</evidence>
<reference evidence="2" key="1">
    <citation type="journal article" date="2012" name="PLoS ONE">
        <title>Gene sets for utilization of primary and secondary nutrition supplies in the distal gut of endangered iberian lynx.</title>
        <authorList>
            <person name="Alcaide M."/>
            <person name="Messina E."/>
            <person name="Richter M."/>
            <person name="Bargiela R."/>
            <person name="Peplies J."/>
            <person name="Huws S.A."/>
            <person name="Newbold C.J."/>
            <person name="Golyshin P.N."/>
            <person name="Simon M.A."/>
            <person name="Lopez G."/>
            <person name="Yakimov M.M."/>
            <person name="Ferrer M."/>
        </authorList>
    </citation>
    <scope>NUCLEOTIDE SEQUENCE</scope>
</reference>
<feature type="compositionally biased region" description="Basic residues" evidence="1">
    <location>
        <begin position="61"/>
        <end position="74"/>
    </location>
</feature>
<proteinExistence type="predicted"/>
<protein>
    <submittedName>
        <fullName evidence="2">Uncharacterized protein</fullName>
    </submittedName>
</protein>
<evidence type="ECO:0000256" key="1">
    <source>
        <dbReference type="SAM" id="MobiDB-lite"/>
    </source>
</evidence>
<accession>J9GKG0</accession>